<feature type="domain" description="MobA-like NTP transferase" evidence="9">
    <location>
        <begin position="9"/>
        <end position="160"/>
    </location>
</feature>
<evidence type="ECO:0000256" key="5">
    <source>
        <dbReference type="ARBA" id="ARBA00022842"/>
    </source>
</evidence>
<dbReference type="EC" id="2.7.7.77" evidence="8"/>
<gene>
    <name evidence="8 10" type="primary">mobA</name>
    <name evidence="10" type="ORF">C3430_22720</name>
</gene>
<keyword evidence="6 8" id="KW-0342">GTP-binding</keyword>
<dbReference type="InterPro" id="IPR025877">
    <property type="entry name" value="MobA-like_NTP_Trfase"/>
</dbReference>
<dbReference type="PANTHER" id="PTHR19136:SF81">
    <property type="entry name" value="MOLYBDENUM COFACTOR GUANYLYLTRANSFERASE"/>
    <property type="match status" value="1"/>
</dbReference>
<keyword evidence="4 8" id="KW-0547">Nucleotide-binding</keyword>
<comment type="catalytic activity">
    <reaction evidence="8">
        <text>Mo-molybdopterin + GTP + H(+) = Mo-molybdopterin guanine dinucleotide + diphosphate</text>
        <dbReference type="Rhea" id="RHEA:34243"/>
        <dbReference type="ChEBI" id="CHEBI:15378"/>
        <dbReference type="ChEBI" id="CHEBI:33019"/>
        <dbReference type="ChEBI" id="CHEBI:37565"/>
        <dbReference type="ChEBI" id="CHEBI:71302"/>
        <dbReference type="ChEBI" id="CHEBI:71310"/>
        <dbReference type="EC" id="2.7.7.77"/>
    </reaction>
</comment>
<feature type="binding site" evidence="8">
    <location>
        <position position="71"/>
    </location>
    <ligand>
        <name>GTP</name>
        <dbReference type="ChEBI" id="CHEBI:37565"/>
    </ligand>
</feature>
<keyword evidence="1 8" id="KW-0963">Cytoplasm</keyword>
<comment type="cofactor">
    <cofactor evidence="8">
        <name>Mg(2+)</name>
        <dbReference type="ChEBI" id="CHEBI:18420"/>
    </cofactor>
</comment>
<keyword evidence="10" id="KW-0548">Nucleotidyltransferase</keyword>
<evidence type="ECO:0000256" key="7">
    <source>
        <dbReference type="ARBA" id="ARBA00023150"/>
    </source>
</evidence>
<evidence type="ECO:0000313" key="10">
    <source>
        <dbReference type="EMBL" id="POU62511.1"/>
    </source>
</evidence>
<dbReference type="EMBL" id="PQLX01000010">
    <property type="protein sequence ID" value="POU62511.1"/>
    <property type="molecule type" value="Genomic_DNA"/>
</dbReference>
<reference evidence="10 11" key="1">
    <citation type="submission" date="2018-01" db="EMBL/GenBank/DDBJ databases">
        <title>Complete genome sequences of 14 Citrobacter spp. isolated from plant in Canada.</title>
        <authorList>
            <person name="Bhandare S.G."/>
            <person name="Colavecchio A."/>
            <person name="Jeukens J."/>
            <person name="Emond-Rheault J.-G."/>
            <person name="Freschi L."/>
            <person name="Hamel J."/>
            <person name="Kukavica-Ibrulj I."/>
            <person name="Levesque R."/>
            <person name="Goodridge L."/>
        </authorList>
    </citation>
    <scope>NUCLEOTIDE SEQUENCE [LARGE SCALE GENOMIC DNA]</scope>
    <source>
        <strain evidence="10 11">S1285</strain>
    </source>
</reference>
<evidence type="ECO:0000256" key="2">
    <source>
        <dbReference type="ARBA" id="ARBA00022679"/>
    </source>
</evidence>
<dbReference type="NCBIfam" id="TIGR02665">
    <property type="entry name" value="molyb_mobA"/>
    <property type="match status" value="1"/>
</dbReference>
<dbReference type="Pfam" id="PF12804">
    <property type="entry name" value="NTP_transf_3"/>
    <property type="match status" value="1"/>
</dbReference>
<dbReference type="GO" id="GO:1902758">
    <property type="term" value="P:bis(molybdopterin guanine dinucleotide)molybdenum biosynthetic process"/>
    <property type="evidence" value="ECO:0007669"/>
    <property type="project" value="TreeGrafter"/>
</dbReference>
<feature type="binding site" evidence="8">
    <location>
        <position position="25"/>
    </location>
    <ligand>
        <name>GTP</name>
        <dbReference type="ChEBI" id="CHEBI:37565"/>
    </ligand>
</feature>
<dbReference type="Proteomes" id="UP000237003">
    <property type="component" value="Unassembled WGS sequence"/>
</dbReference>
<evidence type="ECO:0000256" key="3">
    <source>
        <dbReference type="ARBA" id="ARBA00022723"/>
    </source>
</evidence>
<dbReference type="SUPFAM" id="SSF53448">
    <property type="entry name" value="Nucleotide-diphospho-sugar transferases"/>
    <property type="match status" value="1"/>
</dbReference>
<protein>
    <recommendedName>
        <fullName evidence="8">Molybdenum cofactor guanylyltransferase</fullName>
        <shortName evidence="8">MoCo guanylyltransferase</shortName>
        <ecNumber evidence="8">2.7.7.77</ecNumber>
    </recommendedName>
    <alternativeName>
        <fullName evidence="8">GTP:molybdopterin guanylyltransferase</fullName>
    </alternativeName>
    <alternativeName>
        <fullName evidence="8">Mo-MPT guanylyltransferase</fullName>
    </alternativeName>
    <alternativeName>
        <fullName evidence="8">Molybdopterin guanylyltransferase</fullName>
    </alternativeName>
    <alternativeName>
        <fullName evidence="8">Molybdopterin-guanine dinucleotide synthase</fullName>
        <shortName evidence="8">MGD synthase</shortName>
    </alternativeName>
</protein>
<feature type="binding site" evidence="8">
    <location>
        <begin position="12"/>
        <end position="14"/>
    </location>
    <ligand>
        <name>GTP</name>
        <dbReference type="ChEBI" id="CHEBI:37565"/>
    </ligand>
</feature>
<evidence type="ECO:0000259" key="9">
    <source>
        <dbReference type="Pfam" id="PF12804"/>
    </source>
</evidence>
<proteinExistence type="inferred from homology"/>
<evidence type="ECO:0000256" key="8">
    <source>
        <dbReference type="HAMAP-Rule" id="MF_00316"/>
    </source>
</evidence>
<dbReference type="GO" id="GO:0005525">
    <property type="term" value="F:GTP binding"/>
    <property type="evidence" value="ECO:0007669"/>
    <property type="project" value="UniProtKB-UniRule"/>
</dbReference>
<dbReference type="STRING" id="35703.AL524_03735"/>
<dbReference type="GO" id="GO:0005737">
    <property type="term" value="C:cytoplasm"/>
    <property type="evidence" value="ECO:0007669"/>
    <property type="project" value="UniProtKB-SubCell"/>
</dbReference>
<dbReference type="GO" id="GO:0061603">
    <property type="term" value="F:molybdenum cofactor guanylyltransferase activity"/>
    <property type="evidence" value="ECO:0007669"/>
    <property type="project" value="UniProtKB-EC"/>
</dbReference>
<dbReference type="HAMAP" id="MF_00316">
    <property type="entry name" value="MobA"/>
    <property type="match status" value="1"/>
</dbReference>
<dbReference type="PANTHER" id="PTHR19136">
    <property type="entry name" value="MOLYBDENUM COFACTOR GUANYLYLTRANSFERASE"/>
    <property type="match status" value="1"/>
</dbReference>
<name>A0A2S4RSL3_CITAM</name>
<evidence type="ECO:0000313" key="11">
    <source>
        <dbReference type="Proteomes" id="UP000237003"/>
    </source>
</evidence>
<organism evidence="10 11">
    <name type="scientific">Citrobacter amalonaticus</name>
    <dbReference type="NCBI Taxonomy" id="35703"/>
    <lineage>
        <taxon>Bacteria</taxon>
        <taxon>Pseudomonadati</taxon>
        <taxon>Pseudomonadota</taxon>
        <taxon>Gammaproteobacteria</taxon>
        <taxon>Enterobacterales</taxon>
        <taxon>Enterobacteriaceae</taxon>
        <taxon>Citrobacter</taxon>
    </lineage>
</organism>
<keyword evidence="5 8" id="KW-0460">Magnesium</keyword>
<dbReference type="AlphaFoldDB" id="A0A2S4RSL3"/>
<comment type="subcellular location">
    <subcellularLocation>
        <location evidence="8">Cytoplasm</location>
    </subcellularLocation>
</comment>
<dbReference type="InterPro" id="IPR029044">
    <property type="entry name" value="Nucleotide-diphossugar_trans"/>
</dbReference>
<dbReference type="InterPro" id="IPR013482">
    <property type="entry name" value="Molybde_CF_guanTrfase"/>
</dbReference>
<comment type="function">
    <text evidence="8">Transfers a GMP moiety from GTP to Mo-molybdopterin (Mo-MPT) cofactor (Moco or molybdenum cofactor) to form Mo-molybdopterin guanine dinucleotide (Mo-MGD) cofactor.</text>
</comment>
<comment type="caution">
    <text evidence="10">The sequence shown here is derived from an EMBL/GenBank/DDBJ whole genome shotgun (WGS) entry which is preliminary data.</text>
</comment>
<comment type="subunit">
    <text evidence="8">Monomer.</text>
</comment>
<dbReference type="OrthoDB" id="9788394at2"/>
<evidence type="ECO:0000256" key="1">
    <source>
        <dbReference type="ARBA" id="ARBA00022490"/>
    </source>
</evidence>
<accession>A0A2S4RSL3</accession>
<comment type="similarity">
    <text evidence="8">Belongs to the MobA family.</text>
</comment>
<keyword evidence="3 8" id="KW-0479">Metal-binding</keyword>
<evidence type="ECO:0000256" key="6">
    <source>
        <dbReference type="ARBA" id="ARBA00023134"/>
    </source>
</evidence>
<evidence type="ECO:0000256" key="4">
    <source>
        <dbReference type="ARBA" id="ARBA00022741"/>
    </source>
</evidence>
<dbReference type="RefSeq" id="WP_103780133.1">
    <property type="nucleotide sequence ID" value="NZ_PQLX01000010.1"/>
</dbReference>
<comment type="domain">
    <text evidence="8">The N-terminal domain determines nucleotide recognition and specific binding, while the C-terminal domain determines the specific binding to the target protein.</text>
</comment>
<comment type="caution">
    <text evidence="8">Lacks conserved residue(s) required for the propagation of feature annotation.</text>
</comment>
<dbReference type="Gene3D" id="3.90.550.10">
    <property type="entry name" value="Spore Coat Polysaccharide Biosynthesis Protein SpsA, Chain A"/>
    <property type="match status" value="1"/>
</dbReference>
<sequence length="194" mass="21489">MNLDSTITGVVLAGGKARRMGGADKGLLDLKGKPLWKHVADTLMSQLATVVVSANRHQDIYQASGLRVISDSMADFPGPLAGMLSVFQQEAGDWFLFCPCDTPYIPHDLVARLKAQRYDAPIVWVHDGERDHPTIALVNRSVQPLLQAYLLSGERRVMVFMRQANGHSVDFSDCKSAFVNVNTPEELAKWQERP</sequence>
<dbReference type="GO" id="GO:0046872">
    <property type="term" value="F:metal ion binding"/>
    <property type="evidence" value="ECO:0007669"/>
    <property type="project" value="UniProtKB-KW"/>
</dbReference>
<keyword evidence="2 8" id="KW-0808">Transferase</keyword>
<feature type="binding site" evidence="8">
    <location>
        <position position="101"/>
    </location>
    <ligand>
        <name>GTP</name>
        <dbReference type="ChEBI" id="CHEBI:37565"/>
    </ligand>
</feature>
<keyword evidence="7 8" id="KW-0501">Molybdenum cofactor biosynthesis</keyword>
<dbReference type="CDD" id="cd02503">
    <property type="entry name" value="MobA"/>
    <property type="match status" value="1"/>
</dbReference>
<feature type="binding site" evidence="8">
    <location>
        <position position="101"/>
    </location>
    <ligand>
        <name>Mg(2+)</name>
        <dbReference type="ChEBI" id="CHEBI:18420"/>
    </ligand>
</feature>